<organism evidence="6 7">
    <name type="scientific">Crotalus adamanteus</name>
    <name type="common">Eastern diamondback rattlesnake</name>
    <dbReference type="NCBI Taxonomy" id="8729"/>
    <lineage>
        <taxon>Eukaryota</taxon>
        <taxon>Metazoa</taxon>
        <taxon>Chordata</taxon>
        <taxon>Craniata</taxon>
        <taxon>Vertebrata</taxon>
        <taxon>Euteleostomi</taxon>
        <taxon>Lepidosauria</taxon>
        <taxon>Squamata</taxon>
        <taxon>Bifurcata</taxon>
        <taxon>Unidentata</taxon>
        <taxon>Episquamata</taxon>
        <taxon>Toxicofera</taxon>
        <taxon>Serpentes</taxon>
        <taxon>Colubroidea</taxon>
        <taxon>Viperidae</taxon>
        <taxon>Crotalinae</taxon>
        <taxon>Crotalus</taxon>
    </lineage>
</organism>
<sequence>MEKILLVIYLANNDSQINVQTAKEIKAKFSEHVAEKRLLVIQSSTTSYPPLGNLKVGQWDKRKDIGYAAKQNVDYAYLLNFCANLSHYYLMLEDDVVCATNFVSIIQSYLHDTKLHWTTISFSTLGFIGKLYHNTDLTRLARFLLMFYRNMPGDHLLELFHKSRAQEILITFRPSLFQHVGRVSSFHNIEMEIKDSEFDEDFGDWGDIVSASCFTNIPIVLNYTPENVCPPGNEVFWGKDVTANSFFLIVFGNPIIAQKVLIYTGSAEYSKDILYGGLVEEGRLKVYLDEGQTCLIFRQIGKFKNGRFEFEDKQRNKEIECLRIQVTAPQKEWLRIRRINIWVKKY</sequence>
<dbReference type="PANTHER" id="PTHR12062:SF29">
    <property type="entry name" value="ALPHA-1,3-MANNOSYL-GLYCOPROTEIN 4-BETA-N-ACETYLGLUCOSAMINYLTRANSFERASE C"/>
    <property type="match status" value="1"/>
</dbReference>
<comment type="pathway">
    <text evidence="1">Protein modification; protein glycosylation.</text>
</comment>
<evidence type="ECO:0000256" key="3">
    <source>
        <dbReference type="ARBA" id="ARBA00022679"/>
    </source>
</evidence>
<reference evidence="6 7" key="1">
    <citation type="journal article" date="2024" name="Proc. Natl. Acad. Sci. U.S.A.">
        <title>The genetic regulatory architecture and epigenomic basis for age-related changes in rattlesnake venom.</title>
        <authorList>
            <person name="Hogan M.P."/>
            <person name="Holding M.L."/>
            <person name="Nystrom G.S."/>
            <person name="Colston T.J."/>
            <person name="Bartlett D.A."/>
            <person name="Mason A.J."/>
            <person name="Ellsworth S.A."/>
            <person name="Rautsaw R.M."/>
            <person name="Lawrence K.C."/>
            <person name="Strickland J.L."/>
            <person name="He B."/>
            <person name="Fraser P."/>
            <person name="Margres M.J."/>
            <person name="Gilbert D.M."/>
            <person name="Gibbs H.L."/>
            <person name="Parkinson C.L."/>
            <person name="Rokyta D.R."/>
        </authorList>
    </citation>
    <scope>NUCLEOTIDE SEQUENCE [LARGE SCALE GENOMIC DNA]</scope>
    <source>
        <strain evidence="6">DRR0105</strain>
    </source>
</reference>
<keyword evidence="3" id="KW-0808">Transferase</keyword>
<dbReference type="Pfam" id="PF04666">
    <property type="entry name" value="MGAT4_cons"/>
    <property type="match status" value="1"/>
</dbReference>
<evidence type="ECO:0000259" key="5">
    <source>
        <dbReference type="Pfam" id="PF23524"/>
    </source>
</evidence>
<comment type="caution">
    <text evidence="6">The sequence shown here is derived from an EMBL/GenBank/DDBJ whole genome shotgun (WGS) entry which is preliminary data.</text>
</comment>
<evidence type="ECO:0000313" key="6">
    <source>
        <dbReference type="EMBL" id="KAK9409995.1"/>
    </source>
</evidence>
<gene>
    <name evidence="6" type="ORF">NXF25_001170</name>
</gene>
<evidence type="ECO:0000256" key="2">
    <source>
        <dbReference type="ARBA" id="ARBA00022676"/>
    </source>
</evidence>
<dbReference type="InterPro" id="IPR056576">
    <property type="entry name" value="MGAT4_A/B/C_C"/>
</dbReference>
<feature type="domain" description="MGAT4 conserved region" evidence="4">
    <location>
        <begin position="3"/>
        <end position="198"/>
    </location>
</feature>
<keyword evidence="2" id="KW-0328">Glycosyltransferase</keyword>
<evidence type="ECO:0000313" key="7">
    <source>
        <dbReference type="Proteomes" id="UP001474421"/>
    </source>
</evidence>
<feature type="domain" description="MGAT4 A/B/C C-terminal" evidence="5">
    <location>
        <begin position="221"/>
        <end position="334"/>
    </location>
</feature>
<dbReference type="InterPro" id="IPR006759">
    <property type="entry name" value="Glyco_transf_54"/>
</dbReference>
<name>A0AAW1C8U1_CROAD</name>
<dbReference type="GO" id="GO:0006487">
    <property type="term" value="P:protein N-linked glycosylation"/>
    <property type="evidence" value="ECO:0007669"/>
    <property type="project" value="TreeGrafter"/>
</dbReference>
<dbReference type="GO" id="GO:0008375">
    <property type="term" value="F:acetylglucosaminyltransferase activity"/>
    <property type="evidence" value="ECO:0007669"/>
    <property type="project" value="TreeGrafter"/>
</dbReference>
<evidence type="ECO:0000256" key="1">
    <source>
        <dbReference type="ARBA" id="ARBA00004922"/>
    </source>
</evidence>
<dbReference type="InterPro" id="IPR057279">
    <property type="entry name" value="MGAT4"/>
</dbReference>
<dbReference type="Pfam" id="PF23524">
    <property type="entry name" value="MGAT4A_C"/>
    <property type="match status" value="1"/>
</dbReference>
<evidence type="ECO:0000259" key="4">
    <source>
        <dbReference type="Pfam" id="PF04666"/>
    </source>
</evidence>
<proteinExistence type="predicted"/>
<dbReference type="Proteomes" id="UP001474421">
    <property type="component" value="Unassembled WGS sequence"/>
</dbReference>
<protein>
    <submittedName>
        <fullName evidence="6">MGAT4C: Alpha-C3-mannosyl-glycoprotein 4-beta-N-acetylglucosaminyltransferase C</fullName>
    </submittedName>
</protein>
<dbReference type="EMBL" id="JAOTOJ010000001">
    <property type="protein sequence ID" value="KAK9409995.1"/>
    <property type="molecule type" value="Genomic_DNA"/>
</dbReference>
<accession>A0AAW1C8U1</accession>
<keyword evidence="7" id="KW-1185">Reference proteome</keyword>
<dbReference type="PANTHER" id="PTHR12062">
    <property type="entry name" value="N-ACETYLGLUCOSAMINYLTRANSFERASE VI"/>
    <property type="match status" value="1"/>
</dbReference>
<dbReference type="AlphaFoldDB" id="A0AAW1C8U1"/>